<feature type="domain" description="Glucose-6-phosphate isomerase prokaryote" evidence="7">
    <location>
        <begin position="17"/>
        <end position="185"/>
    </location>
</feature>
<evidence type="ECO:0000256" key="4">
    <source>
        <dbReference type="ARBA" id="ARBA00022432"/>
    </source>
</evidence>
<dbReference type="GO" id="GO:0004347">
    <property type="term" value="F:glucose-6-phosphate isomerase activity"/>
    <property type="evidence" value="ECO:0007669"/>
    <property type="project" value="UniProtKB-EC"/>
</dbReference>
<dbReference type="EMBL" id="CP002069">
    <property type="protein sequence ID" value="ADI74903.1"/>
    <property type="molecule type" value="Genomic_DNA"/>
</dbReference>
<sequence>MVKEIKFGRISRTANVRMLNDMHDVLYDKKQMSIKKNPELYYMYRDLYKDDYDFETIKKHNLRYDITVIPPKMIGREYVKTAGHCHPKVPDTDVSYPEVYQILEGYATYLLQKMEGGKVEDVVVINAQAGDYVVIPPDYCHITINTSDETLKMANWVCREFSSIYDPIKQRSGGAYYLLDTGFIKNPEYYKVPQIRYLSPVEYPKFGLNNGQDMYNLVTGIGKLKFLTSPLEYMDDFDYIIGN</sequence>
<dbReference type="UniPathway" id="UPA00109">
    <property type="reaction ID" value="UER00181"/>
</dbReference>
<dbReference type="Pfam" id="PF06560">
    <property type="entry name" value="GPI"/>
    <property type="match status" value="1"/>
</dbReference>
<comment type="pathway">
    <text evidence="1">Carbohydrate degradation; glycolysis; D-glyceraldehyde 3-phosphate and glycerone phosphate from D-glucose: step 2/4.</text>
</comment>
<dbReference type="KEGG" id="mev:Metev_2076"/>
<protein>
    <recommendedName>
        <fullName evidence="3">glucose-6-phosphate isomerase</fullName>
        <ecNumber evidence="3">5.3.1.9</ecNumber>
    </recommendedName>
</protein>
<evidence type="ECO:0000313" key="8">
    <source>
        <dbReference type="EMBL" id="ADI74903.1"/>
    </source>
</evidence>
<dbReference type="HOGENOM" id="CLU_090970_0_0_2"/>
<comment type="catalytic activity">
    <reaction evidence="6">
        <text>alpha-D-glucose 6-phosphate = beta-D-fructose 6-phosphate</text>
        <dbReference type="Rhea" id="RHEA:11816"/>
        <dbReference type="ChEBI" id="CHEBI:57634"/>
        <dbReference type="ChEBI" id="CHEBI:58225"/>
        <dbReference type="EC" id="5.3.1.9"/>
    </reaction>
</comment>
<dbReference type="GO" id="GO:0006094">
    <property type="term" value="P:gluconeogenesis"/>
    <property type="evidence" value="ECO:0007669"/>
    <property type="project" value="UniProtKB-KW"/>
</dbReference>
<keyword evidence="5" id="KW-0324">Glycolysis</keyword>
<dbReference type="GO" id="GO:0006096">
    <property type="term" value="P:glycolytic process"/>
    <property type="evidence" value="ECO:0007669"/>
    <property type="project" value="UniProtKB-UniPathway"/>
</dbReference>
<dbReference type="InterPro" id="IPR011051">
    <property type="entry name" value="RmlC_Cupin_sf"/>
</dbReference>
<gene>
    <name evidence="8" type="ordered locus">Metev_2076</name>
</gene>
<proteinExistence type="inferred from homology"/>
<dbReference type="Proteomes" id="UP000000391">
    <property type="component" value="Chromosome"/>
</dbReference>
<dbReference type="GeneID" id="9347737"/>
<dbReference type="EC" id="5.3.1.9" evidence="3"/>
<evidence type="ECO:0000313" key="9">
    <source>
        <dbReference type="Proteomes" id="UP000000391"/>
    </source>
</evidence>
<comment type="similarity">
    <text evidence="2">Belongs to the archaeal-type GPI family.</text>
</comment>
<dbReference type="SUPFAM" id="SSF51182">
    <property type="entry name" value="RmlC-like cupins"/>
    <property type="match status" value="1"/>
</dbReference>
<dbReference type="OrthoDB" id="49661at2157"/>
<keyword evidence="4" id="KW-0312">Gluconeogenesis</keyword>
<evidence type="ECO:0000256" key="1">
    <source>
        <dbReference type="ARBA" id="ARBA00004926"/>
    </source>
</evidence>
<reference evidence="8 9" key="1">
    <citation type="submission" date="2010-06" db="EMBL/GenBank/DDBJ databases">
        <title>Complete sequence chromosome of Methanohalobium evestigatum Z-7303.</title>
        <authorList>
            <consortium name="US DOE Joint Genome Institute"/>
            <person name="Lucas S."/>
            <person name="Copeland A."/>
            <person name="Lapidus A."/>
            <person name="Cheng J.-F."/>
            <person name="Bruce D."/>
            <person name="Goodwin L."/>
            <person name="Pitluck S."/>
            <person name="Saunders E."/>
            <person name="Detter J.C."/>
            <person name="Han C."/>
            <person name="Tapia R."/>
            <person name="Land M."/>
            <person name="Hauser L."/>
            <person name="Kyrpides N."/>
            <person name="Mikhailova N."/>
            <person name="Sieprawska-Lupa M."/>
            <person name="Whitman W.B."/>
            <person name="Anderson I."/>
            <person name="Woyke T."/>
        </authorList>
    </citation>
    <scope>NUCLEOTIDE SEQUENCE [LARGE SCALE GENOMIC DNA]</scope>
    <source>
        <strain evidence="9">ATCC BAA-1072 / DSM 3721 / NBRC 107634 / OCM 161 / Z-7303</strain>
    </source>
</reference>
<dbReference type="AlphaFoldDB" id="D7EBR1"/>
<organism evidence="8 9">
    <name type="scientific">Methanohalobium evestigatum (strain ATCC BAA-1072 / DSM 3721 / NBRC 107634 / OCM 161 / Z-7303)</name>
    <dbReference type="NCBI Taxonomy" id="644295"/>
    <lineage>
        <taxon>Archaea</taxon>
        <taxon>Methanobacteriati</taxon>
        <taxon>Methanobacteriota</taxon>
        <taxon>Stenosarchaea group</taxon>
        <taxon>Methanomicrobia</taxon>
        <taxon>Methanosarcinales</taxon>
        <taxon>Methanosarcinaceae</taxon>
        <taxon>Methanohalobium</taxon>
    </lineage>
</organism>
<dbReference type="InterPro" id="IPR014710">
    <property type="entry name" value="RmlC-like_jellyroll"/>
</dbReference>
<dbReference type="RefSeq" id="WP_013195468.1">
    <property type="nucleotide sequence ID" value="NC_014253.1"/>
</dbReference>
<dbReference type="STRING" id="644295.Metev_2076"/>
<evidence type="ECO:0000256" key="2">
    <source>
        <dbReference type="ARBA" id="ARBA00006542"/>
    </source>
</evidence>
<dbReference type="InterPro" id="IPR010551">
    <property type="entry name" value="G6P_isomerase_prok"/>
</dbReference>
<dbReference type="CDD" id="cd02218">
    <property type="entry name" value="cupin_PGI"/>
    <property type="match status" value="1"/>
</dbReference>
<keyword evidence="9" id="KW-1185">Reference proteome</keyword>
<evidence type="ECO:0000259" key="7">
    <source>
        <dbReference type="Pfam" id="PF06560"/>
    </source>
</evidence>
<dbReference type="Gene3D" id="2.60.120.10">
    <property type="entry name" value="Jelly Rolls"/>
    <property type="match status" value="1"/>
</dbReference>
<keyword evidence="8" id="KW-0413">Isomerase</keyword>
<accession>D7EBR1</accession>
<dbReference type="GO" id="GO:0005737">
    <property type="term" value="C:cytoplasm"/>
    <property type="evidence" value="ECO:0007669"/>
    <property type="project" value="InterPro"/>
</dbReference>
<evidence type="ECO:0000256" key="5">
    <source>
        <dbReference type="ARBA" id="ARBA00023152"/>
    </source>
</evidence>
<evidence type="ECO:0000256" key="3">
    <source>
        <dbReference type="ARBA" id="ARBA00011952"/>
    </source>
</evidence>
<name>D7EBR1_METEZ</name>
<evidence type="ECO:0000256" key="6">
    <source>
        <dbReference type="ARBA" id="ARBA00029321"/>
    </source>
</evidence>